<dbReference type="PROSITE" id="PS00760">
    <property type="entry name" value="SPASE_I_2"/>
    <property type="match status" value="1"/>
</dbReference>
<feature type="region of interest" description="Disordered" evidence="9">
    <location>
        <begin position="34"/>
        <end position="78"/>
    </location>
</feature>
<feature type="active site" evidence="7">
    <location>
        <position position="155"/>
    </location>
</feature>
<dbReference type="Pfam" id="PF10502">
    <property type="entry name" value="Peptidase_S26"/>
    <property type="match status" value="2"/>
</dbReference>
<feature type="domain" description="Peptidase S26" evidence="10">
    <location>
        <begin position="83"/>
        <end position="168"/>
    </location>
</feature>
<keyword evidence="8" id="KW-0645">Protease</keyword>
<dbReference type="InterPro" id="IPR000223">
    <property type="entry name" value="Pept_S26A_signal_pept_1"/>
</dbReference>
<dbReference type="GO" id="GO:0004252">
    <property type="term" value="F:serine-type endopeptidase activity"/>
    <property type="evidence" value="ECO:0007669"/>
    <property type="project" value="InterPro"/>
</dbReference>
<keyword evidence="3 8" id="KW-0378">Hydrolase</keyword>
<evidence type="ECO:0000256" key="9">
    <source>
        <dbReference type="SAM" id="MobiDB-lite"/>
    </source>
</evidence>
<dbReference type="GO" id="GO:0006627">
    <property type="term" value="P:protein processing involved in protein targeting to mitochondrion"/>
    <property type="evidence" value="ECO:0007669"/>
    <property type="project" value="TreeGrafter"/>
</dbReference>
<dbReference type="PRINTS" id="PR00727">
    <property type="entry name" value="LEADERPTASE"/>
</dbReference>
<proteinExistence type="inferred from homology"/>
<name>D8LTR9_ECTSI</name>
<evidence type="ECO:0000256" key="6">
    <source>
        <dbReference type="ARBA" id="ARBA00038445"/>
    </source>
</evidence>
<keyword evidence="2 8" id="KW-0999">Mitochondrion inner membrane</keyword>
<sequence>MFALRFSRVRPYPGYCRASQQVLRGSISSSSGRLLSVQRDGTRVVGGESANGRQRQHRQQKHQDRGGPHDSGSSSSWGHEGAKFVRQMAWFVCAYQCLREYVVEPCLVHGPSMRPTIEHNSLLLINKMGGRGRTIEAGQIVLVQSPLEIGRLVVKRVTGLPGDSISVRPPEWDVYNSQGIEKRSEVVPEGHVWLAGDNVDNSKDSRNFGSVPQALVLGTVLLRVWPTKDFGFIE</sequence>
<keyword evidence="4 8" id="KW-0496">Mitochondrion</keyword>
<dbReference type="OrthoDB" id="308440at2759"/>
<dbReference type="InterPro" id="IPR036286">
    <property type="entry name" value="LexA/Signal_pep-like_sf"/>
</dbReference>
<dbReference type="Gene3D" id="2.10.109.10">
    <property type="entry name" value="Umud Fragment, subunit A"/>
    <property type="match status" value="1"/>
</dbReference>
<dbReference type="InterPro" id="IPR052064">
    <property type="entry name" value="Mito_IMP1_subunit"/>
</dbReference>
<organism evidence="11 12">
    <name type="scientific">Ectocarpus siliculosus</name>
    <name type="common">Brown alga</name>
    <name type="synonym">Conferva siliculosa</name>
    <dbReference type="NCBI Taxonomy" id="2880"/>
    <lineage>
        <taxon>Eukaryota</taxon>
        <taxon>Sar</taxon>
        <taxon>Stramenopiles</taxon>
        <taxon>Ochrophyta</taxon>
        <taxon>PX clade</taxon>
        <taxon>Phaeophyceae</taxon>
        <taxon>Ectocarpales</taxon>
        <taxon>Ectocarpaceae</taxon>
        <taxon>Ectocarpus</taxon>
    </lineage>
</organism>
<keyword evidence="12" id="KW-1185">Reference proteome</keyword>
<feature type="domain" description="Peptidase S26" evidence="10">
    <location>
        <begin position="183"/>
        <end position="225"/>
    </location>
</feature>
<dbReference type="InParanoid" id="D8LTR9"/>
<dbReference type="NCBIfam" id="TIGR02227">
    <property type="entry name" value="sigpep_I_bact"/>
    <property type="match status" value="1"/>
</dbReference>
<dbReference type="InterPro" id="IPR019757">
    <property type="entry name" value="Pept_S26A_signal_pept_1_Lys-AS"/>
</dbReference>
<evidence type="ECO:0000313" key="12">
    <source>
        <dbReference type="Proteomes" id="UP000002630"/>
    </source>
</evidence>
<evidence type="ECO:0000313" key="11">
    <source>
        <dbReference type="EMBL" id="CBN73966.1"/>
    </source>
</evidence>
<dbReference type="EC" id="3.4.21.-" evidence="8"/>
<dbReference type="SUPFAM" id="SSF51306">
    <property type="entry name" value="LexA/Signal peptidase"/>
    <property type="match status" value="1"/>
</dbReference>
<evidence type="ECO:0000256" key="3">
    <source>
        <dbReference type="ARBA" id="ARBA00022801"/>
    </source>
</evidence>
<dbReference type="STRING" id="2880.D8LTR9"/>
<dbReference type="InterPro" id="IPR019533">
    <property type="entry name" value="Peptidase_S26"/>
</dbReference>
<evidence type="ECO:0000256" key="5">
    <source>
        <dbReference type="ARBA" id="ARBA00023136"/>
    </source>
</evidence>
<accession>D8LTR9</accession>
<evidence type="ECO:0000256" key="2">
    <source>
        <dbReference type="ARBA" id="ARBA00022792"/>
    </source>
</evidence>
<evidence type="ECO:0000256" key="7">
    <source>
        <dbReference type="PIRSR" id="PIRSR600223-1"/>
    </source>
</evidence>
<protein>
    <recommendedName>
        <fullName evidence="8">Mitochondrial inner membrane protease subunit</fullName>
        <ecNumber evidence="8">3.4.21.-</ecNumber>
    </recommendedName>
</protein>
<dbReference type="PANTHER" id="PTHR12383">
    <property type="entry name" value="PROTEASE FAMILY S26 MITOCHONDRIAL INNER MEMBRANE PROTEASE-RELATED"/>
    <property type="match status" value="1"/>
</dbReference>
<evidence type="ECO:0000256" key="4">
    <source>
        <dbReference type="ARBA" id="ARBA00023128"/>
    </source>
</evidence>
<dbReference type="PANTHER" id="PTHR12383:SF16">
    <property type="entry name" value="MITOCHONDRIAL INNER MEMBRANE PROTEASE SUBUNIT 1"/>
    <property type="match status" value="1"/>
</dbReference>
<dbReference type="GO" id="GO:0042720">
    <property type="term" value="C:mitochondrial inner membrane peptidase complex"/>
    <property type="evidence" value="ECO:0007669"/>
    <property type="project" value="TreeGrafter"/>
</dbReference>
<reference evidence="11 12" key="1">
    <citation type="journal article" date="2010" name="Nature">
        <title>The Ectocarpus genome and the independent evolution of multicellularity in brown algae.</title>
        <authorList>
            <person name="Cock J.M."/>
            <person name="Sterck L."/>
            <person name="Rouze P."/>
            <person name="Scornet D."/>
            <person name="Allen A.E."/>
            <person name="Amoutzias G."/>
            <person name="Anthouard V."/>
            <person name="Artiguenave F."/>
            <person name="Aury J.M."/>
            <person name="Badger J.H."/>
            <person name="Beszteri B."/>
            <person name="Billiau K."/>
            <person name="Bonnet E."/>
            <person name="Bothwell J.H."/>
            <person name="Bowler C."/>
            <person name="Boyen C."/>
            <person name="Brownlee C."/>
            <person name="Carrano C.J."/>
            <person name="Charrier B."/>
            <person name="Cho G.Y."/>
            <person name="Coelho S.M."/>
            <person name="Collen J."/>
            <person name="Corre E."/>
            <person name="Da Silva C."/>
            <person name="Delage L."/>
            <person name="Delaroque N."/>
            <person name="Dittami S.M."/>
            <person name="Doulbeau S."/>
            <person name="Elias M."/>
            <person name="Farnham G."/>
            <person name="Gachon C.M."/>
            <person name="Gschloessl B."/>
            <person name="Heesch S."/>
            <person name="Jabbari K."/>
            <person name="Jubin C."/>
            <person name="Kawai H."/>
            <person name="Kimura K."/>
            <person name="Kloareg B."/>
            <person name="Kupper F.C."/>
            <person name="Lang D."/>
            <person name="Le Bail A."/>
            <person name="Leblanc C."/>
            <person name="Lerouge P."/>
            <person name="Lohr M."/>
            <person name="Lopez P.J."/>
            <person name="Martens C."/>
            <person name="Maumus F."/>
            <person name="Michel G."/>
            <person name="Miranda-Saavedra D."/>
            <person name="Morales J."/>
            <person name="Moreau H."/>
            <person name="Motomura T."/>
            <person name="Nagasato C."/>
            <person name="Napoli C.A."/>
            <person name="Nelson D.R."/>
            <person name="Nyvall-Collen P."/>
            <person name="Peters A.F."/>
            <person name="Pommier C."/>
            <person name="Potin P."/>
            <person name="Poulain J."/>
            <person name="Quesneville H."/>
            <person name="Read B."/>
            <person name="Rensing S.A."/>
            <person name="Ritter A."/>
            <person name="Rousvoal S."/>
            <person name="Samanta M."/>
            <person name="Samson G."/>
            <person name="Schroeder D.C."/>
            <person name="Segurens B."/>
            <person name="Strittmatter M."/>
            <person name="Tonon T."/>
            <person name="Tregear J.W."/>
            <person name="Valentin K."/>
            <person name="von Dassow P."/>
            <person name="Yamagishi T."/>
            <person name="Van de Peer Y."/>
            <person name="Wincker P."/>
        </authorList>
    </citation>
    <scope>NUCLEOTIDE SEQUENCE [LARGE SCALE GENOMIC DNA]</scope>
    <source>
        <strain evidence="12">Ec32 / CCAP1310/4</strain>
    </source>
</reference>
<dbReference type="CDD" id="cd06530">
    <property type="entry name" value="S26_SPase_I"/>
    <property type="match status" value="1"/>
</dbReference>
<dbReference type="EMBL" id="FN649732">
    <property type="protein sequence ID" value="CBN73966.1"/>
    <property type="molecule type" value="Genomic_DNA"/>
</dbReference>
<comment type="subcellular location">
    <subcellularLocation>
        <location evidence="1 8">Mitochondrion inner membrane</location>
    </subcellularLocation>
</comment>
<feature type="active site" evidence="7">
    <location>
        <position position="112"/>
    </location>
</feature>
<evidence type="ECO:0000259" key="10">
    <source>
        <dbReference type="Pfam" id="PF10502"/>
    </source>
</evidence>
<evidence type="ECO:0000256" key="8">
    <source>
        <dbReference type="RuleBase" id="RU362041"/>
    </source>
</evidence>
<gene>
    <name evidence="11" type="ORF">Esi_0009_0118</name>
</gene>
<dbReference type="eggNOG" id="KOG0171">
    <property type="taxonomic scope" value="Eukaryota"/>
</dbReference>
<comment type="similarity">
    <text evidence="6">Belongs to the peptidase S26 family. IMP1 subfamily.</text>
</comment>
<dbReference type="GO" id="GO:0006465">
    <property type="term" value="P:signal peptide processing"/>
    <property type="evidence" value="ECO:0007669"/>
    <property type="project" value="InterPro"/>
</dbReference>
<evidence type="ECO:0000256" key="1">
    <source>
        <dbReference type="ARBA" id="ARBA00004273"/>
    </source>
</evidence>
<dbReference type="AlphaFoldDB" id="D8LTR9"/>
<keyword evidence="5" id="KW-0472">Membrane</keyword>
<dbReference type="EMBL" id="FN649137">
    <property type="protein sequence ID" value="CBN73966.1"/>
    <property type="molecule type" value="Genomic_DNA"/>
</dbReference>
<dbReference type="Proteomes" id="UP000002630">
    <property type="component" value="Linkage Group LG07"/>
</dbReference>